<reference evidence="2" key="1">
    <citation type="submission" date="2017-09" db="EMBL/GenBank/DDBJ databases">
        <title>Depth-based differentiation of microbial function through sediment-hosted aquifers and enrichment of novel symbionts in the deep terrestrial subsurface.</title>
        <authorList>
            <person name="Probst A.J."/>
            <person name="Ladd B."/>
            <person name="Jarett J.K."/>
            <person name="Geller-Mcgrath D.E."/>
            <person name="Sieber C.M.K."/>
            <person name="Emerson J.B."/>
            <person name="Anantharaman K."/>
            <person name="Thomas B.C."/>
            <person name="Malmstrom R."/>
            <person name="Stieglmeier M."/>
            <person name="Klingl A."/>
            <person name="Woyke T."/>
            <person name="Ryan C.M."/>
            <person name="Banfield J.F."/>
        </authorList>
    </citation>
    <scope>NUCLEOTIDE SEQUENCE [LARGE SCALE GENOMIC DNA]</scope>
</reference>
<evidence type="ECO:0000313" key="1">
    <source>
        <dbReference type="EMBL" id="PJC65412.1"/>
    </source>
</evidence>
<protein>
    <submittedName>
        <fullName evidence="1">Carbohydrate kinase family protein</fullName>
    </submittedName>
</protein>
<dbReference type="InterPro" id="IPR029056">
    <property type="entry name" value="Ribokinase-like"/>
</dbReference>
<comment type="caution">
    <text evidence="1">The sequence shown here is derived from an EMBL/GenBank/DDBJ whole genome shotgun (WGS) entry which is preliminary data.</text>
</comment>
<evidence type="ECO:0000313" key="2">
    <source>
        <dbReference type="Proteomes" id="UP000229674"/>
    </source>
</evidence>
<dbReference type="Proteomes" id="UP000229674">
    <property type="component" value="Unassembled WGS sequence"/>
</dbReference>
<gene>
    <name evidence="1" type="ORF">CO020_00785</name>
</gene>
<dbReference type="Gene3D" id="3.40.1190.20">
    <property type="match status" value="1"/>
</dbReference>
<proteinExistence type="predicted"/>
<dbReference type="AlphaFoldDB" id="A0A2M8G1Q9"/>
<accession>A0A2M8G1Q9</accession>
<dbReference type="EMBL" id="PFQX01000033">
    <property type="protein sequence ID" value="PJC65412.1"/>
    <property type="molecule type" value="Genomic_DNA"/>
</dbReference>
<sequence>MANLKYDVVAIGSATRDAFFEGDFKIVRYAAAPSGRALVFPFGEKLAIKKAYFTIGGNAANASVTFARQGFKTG</sequence>
<dbReference type="SUPFAM" id="SSF53613">
    <property type="entry name" value="Ribokinase-like"/>
    <property type="match status" value="1"/>
</dbReference>
<dbReference type="GO" id="GO:0016301">
    <property type="term" value="F:kinase activity"/>
    <property type="evidence" value="ECO:0007669"/>
    <property type="project" value="UniProtKB-KW"/>
</dbReference>
<keyword evidence="1" id="KW-0808">Transferase</keyword>
<name>A0A2M8G1Q9_9BACT</name>
<keyword evidence="1" id="KW-0418">Kinase</keyword>
<organism evidence="1 2">
    <name type="scientific">Candidatus Colwellbacteria bacterium CG_4_9_14_0_2_um_filter_50_12</name>
    <dbReference type="NCBI Taxonomy" id="1974538"/>
    <lineage>
        <taxon>Bacteria</taxon>
        <taxon>Candidatus Colwelliibacteriota</taxon>
    </lineage>
</organism>
<feature type="non-terminal residue" evidence="1">
    <location>
        <position position="74"/>
    </location>
</feature>